<dbReference type="AlphaFoldDB" id="X1FQW8"/>
<dbReference type="EMBL" id="BARU01011571">
    <property type="protein sequence ID" value="GAH31759.1"/>
    <property type="molecule type" value="Genomic_DNA"/>
</dbReference>
<proteinExistence type="predicted"/>
<gene>
    <name evidence="1" type="ORF">S03H2_21680</name>
</gene>
<comment type="caution">
    <text evidence="1">The sequence shown here is derived from an EMBL/GenBank/DDBJ whole genome shotgun (WGS) entry which is preliminary data.</text>
</comment>
<sequence length="266" mass="30354">YAGPLRQIKSVFNWSGKDALGNRITLRNELRKAYGKDFADNMKNMISRIEGQTAQLDPFEHTMEWLRRRTVGAILTMRPTVWAKQAISYPLAAMEVGYGNMSKALGPLTGGRGDLADRVIKRSPEITNRLIHGRVSRDIGDFLGRHFMLDLLADDKPNTEKLAVGIRVGDMMAIRRTALASFYKAQEELGEDASEEDLLERGKYWLERTVKRTQPAWHLKDLSLMGGSASVGKRWFYTFRTFRDKVIKMQRIKLLRYVESPKDADG</sequence>
<reference evidence="1" key="1">
    <citation type="journal article" date="2014" name="Front. Microbiol.">
        <title>High frequency of phylogenetically diverse reductive dehalogenase-homologous genes in deep subseafloor sedimentary metagenomes.</title>
        <authorList>
            <person name="Kawai M."/>
            <person name="Futagami T."/>
            <person name="Toyoda A."/>
            <person name="Takaki Y."/>
            <person name="Nishi S."/>
            <person name="Hori S."/>
            <person name="Arai W."/>
            <person name="Tsubouchi T."/>
            <person name="Morono Y."/>
            <person name="Uchiyama I."/>
            <person name="Ito T."/>
            <person name="Fujiyama A."/>
            <person name="Inagaki F."/>
            <person name="Takami H."/>
        </authorList>
    </citation>
    <scope>NUCLEOTIDE SEQUENCE</scope>
    <source>
        <strain evidence="1">Expedition CK06-06</strain>
    </source>
</reference>
<feature type="non-terminal residue" evidence="1">
    <location>
        <position position="266"/>
    </location>
</feature>
<feature type="non-terminal residue" evidence="1">
    <location>
        <position position="1"/>
    </location>
</feature>
<evidence type="ECO:0000313" key="1">
    <source>
        <dbReference type="EMBL" id="GAH31759.1"/>
    </source>
</evidence>
<organism evidence="1">
    <name type="scientific">marine sediment metagenome</name>
    <dbReference type="NCBI Taxonomy" id="412755"/>
    <lineage>
        <taxon>unclassified sequences</taxon>
        <taxon>metagenomes</taxon>
        <taxon>ecological metagenomes</taxon>
    </lineage>
</organism>
<accession>X1FQW8</accession>
<name>X1FQW8_9ZZZZ</name>
<protein>
    <submittedName>
        <fullName evidence="1">Uncharacterized protein</fullName>
    </submittedName>
</protein>